<keyword evidence="1" id="KW-0378">Hydrolase</keyword>
<gene>
    <name evidence="1" type="ORF">RG540_PA04430</name>
</gene>
<keyword evidence="1" id="KW-0614">Plasmid</keyword>
<dbReference type="PATRIC" id="fig|1028800.3.peg.5062"/>
<dbReference type="Proteomes" id="UP000028181">
    <property type="component" value="Plasmid pHAMBI540a"/>
</dbReference>
<dbReference type="Pfam" id="PF05013">
    <property type="entry name" value="FGase"/>
    <property type="match status" value="1"/>
</dbReference>
<dbReference type="Gene3D" id="3.40.630.40">
    <property type="entry name" value="Zn-dependent exopeptidases"/>
    <property type="match status" value="1"/>
</dbReference>
<protein>
    <submittedName>
        <fullName evidence="1">N-formylglutamate amidohydrolase</fullName>
    </submittedName>
</protein>
<dbReference type="eggNOG" id="COG3741">
    <property type="taxonomic scope" value="Bacteria"/>
</dbReference>
<evidence type="ECO:0000313" key="1">
    <source>
        <dbReference type="EMBL" id="CDN51121.1"/>
    </source>
</evidence>
<dbReference type="AlphaFoldDB" id="A0A068SZ66"/>
<organism evidence="1 2">
    <name type="scientific">Neorhizobium galegae bv. orientalis str. HAMBI 540</name>
    <dbReference type="NCBI Taxonomy" id="1028800"/>
    <lineage>
        <taxon>Bacteria</taxon>
        <taxon>Pseudomonadati</taxon>
        <taxon>Pseudomonadota</taxon>
        <taxon>Alphaproteobacteria</taxon>
        <taxon>Hyphomicrobiales</taxon>
        <taxon>Rhizobiaceae</taxon>
        <taxon>Rhizobium/Agrobacterium group</taxon>
        <taxon>Neorhizobium</taxon>
    </lineage>
</organism>
<reference evidence="2" key="1">
    <citation type="journal article" date="2014" name="BMC Genomics">
        <title>Genome sequencing of two Neorhizobium galegae strains reveals a noeT gene responsible for the unusual acetylation of the nodulation factors.</title>
        <authorList>
            <person name="Osterman J."/>
            <person name="Marsh J."/>
            <person name="Laine P.K."/>
            <person name="Zeng Z."/>
            <person name="Alatalo E."/>
            <person name="Sullivan J.T."/>
            <person name="Young J.P."/>
            <person name="Thomas-Oates J."/>
            <person name="Paulin L."/>
            <person name="Lindstrom K."/>
        </authorList>
    </citation>
    <scope>NUCLEOTIDE SEQUENCE [LARGE SCALE GENOMIC DNA]</scope>
    <source>
        <strain evidence="2">HAMBI 540</strain>
    </source>
</reference>
<dbReference type="OrthoDB" id="9802050at2"/>
<proteinExistence type="predicted"/>
<dbReference type="SUPFAM" id="SSF53187">
    <property type="entry name" value="Zn-dependent exopeptidases"/>
    <property type="match status" value="1"/>
</dbReference>
<dbReference type="KEGG" id="ngg:RG540_PA04430"/>
<name>A0A068SZ66_NEOGA</name>
<keyword evidence="2" id="KW-1185">Reference proteome</keyword>
<dbReference type="RefSeq" id="WP_041364472.1">
    <property type="nucleotide sequence ID" value="NZ_HG938354.1"/>
</dbReference>
<accession>A0A068SZ66</accession>
<evidence type="ECO:0000313" key="2">
    <source>
        <dbReference type="Proteomes" id="UP000028181"/>
    </source>
</evidence>
<dbReference type="InterPro" id="IPR007709">
    <property type="entry name" value="N-FG_amidohydro"/>
</dbReference>
<dbReference type="HOGENOM" id="CLU_069318_1_0_5"/>
<dbReference type="GO" id="GO:0016787">
    <property type="term" value="F:hydrolase activity"/>
    <property type="evidence" value="ECO:0007669"/>
    <property type="project" value="UniProtKB-KW"/>
</dbReference>
<geneLocation type="plasmid" evidence="2">
    <name>II</name>
</geneLocation>
<dbReference type="GeneID" id="24261433"/>
<sequence length="290" mass="32565">MTELTFAPVEIDGVLKIIPPTAPAVPLVFDSPHSGLTLPDFERTVSDELVRVASDTYVDDLFGFAPSIGAPLLIAHFPRSFLDLNRSLKDVDLQMVEGEWPHPTRDSASARRGMGLTWRYAWGDTPMYGRKFTVKELEERIDTYWRPYHREMVRLLDETHAAFGKVYHVNCHSMPAIGHVLSPDPAGTVRKDIVVGDYEGVSSEPDFVRLVVETLQGLGYSVSLNVPFKGAELVSAYSAPARNRHSIQIELNRRLYMNEETREKSEGYDEVKANLAKLGAVMRDYVIRGT</sequence>
<dbReference type="EMBL" id="HG938354">
    <property type="protein sequence ID" value="CDN51121.1"/>
    <property type="molecule type" value="Genomic_DNA"/>
</dbReference>